<feature type="region of interest" description="Disordered" evidence="1">
    <location>
        <begin position="28"/>
        <end position="71"/>
    </location>
</feature>
<reference evidence="2 3" key="1">
    <citation type="submission" date="2011-12" db="EMBL/GenBank/DDBJ databases">
        <title>The Genome Sequence of Prevotella maculosa OT 289.</title>
        <authorList>
            <consortium name="The Broad Institute Genome Sequencing Platform"/>
            <person name="Earl A."/>
            <person name="Ward D."/>
            <person name="Feldgarden M."/>
            <person name="Gevers D."/>
            <person name="Izard J."/>
            <person name="Blanton J.M."/>
            <person name="Mathney J."/>
            <person name="Tanner A.C."/>
            <person name="Dewhirst F.E."/>
            <person name="Young S.K."/>
            <person name="Zeng Q."/>
            <person name="Gargeya S."/>
            <person name="Fitzgerald M."/>
            <person name="Haas B."/>
            <person name="Abouelleil A."/>
            <person name="Alvarado L."/>
            <person name="Arachchi H.M."/>
            <person name="Berlin A."/>
            <person name="Chapman S.B."/>
            <person name="Gearin G."/>
            <person name="Goldberg J."/>
            <person name="Griggs A."/>
            <person name="Gujja S."/>
            <person name="Hansen M."/>
            <person name="Heiman D."/>
            <person name="Howarth C."/>
            <person name="Larimer J."/>
            <person name="Lui A."/>
            <person name="MacDonald P.J.P."/>
            <person name="McCowen C."/>
            <person name="Montmayeur A."/>
            <person name="Murphy C."/>
            <person name="Neiman D."/>
            <person name="Pearson M."/>
            <person name="Priest M."/>
            <person name="Roberts A."/>
            <person name="Saif S."/>
            <person name="Shea T."/>
            <person name="Sisk P."/>
            <person name="Stolte C."/>
            <person name="Sykes S."/>
            <person name="Wortman J."/>
            <person name="Nusbaum C."/>
            <person name="Birren B."/>
        </authorList>
    </citation>
    <scope>NUCLEOTIDE SEQUENCE [LARGE SCALE GENOMIC DNA]</scope>
    <source>
        <strain evidence="2 3">OT 289</strain>
    </source>
</reference>
<sequence>MKKKKYVIPVCEVITAEENYGIMEVTSMPGQHEKPHHETGPSPIGGAKKWGDLWEDEKTSDDEDDEMDEDF</sequence>
<dbReference type="Proteomes" id="UP000003167">
    <property type="component" value="Unassembled WGS sequence"/>
</dbReference>
<comment type="caution">
    <text evidence="2">The sequence shown here is derived from an EMBL/GenBank/DDBJ whole genome shotgun (WGS) entry which is preliminary data.</text>
</comment>
<dbReference type="AlphaFoldDB" id="H1HLZ0"/>
<dbReference type="EMBL" id="AGEK01000021">
    <property type="protein sequence ID" value="EHO71328.1"/>
    <property type="molecule type" value="Genomic_DNA"/>
</dbReference>
<feature type="compositionally biased region" description="Acidic residues" evidence="1">
    <location>
        <begin position="53"/>
        <end position="71"/>
    </location>
</feature>
<name>H1HLZ0_9BACT</name>
<evidence type="ECO:0000256" key="1">
    <source>
        <dbReference type="SAM" id="MobiDB-lite"/>
    </source>
</evidence>
<gene>
    <name evidence="2" type="ORF">HMPREF9944_01184</name>
</gene>
<evidence type="ECO:0000313" key="3">
    <source>
        <dbReference type="Proteomes" id="UP000003167"/>
    </source>
</evidence>
<organism evidence="2 3">
    <name type="scientific">Segatella maculosa OT 289</name>
    <dbReference type="NCBI Taxonomy" id="999422"/>
    <lineage>
        <taxon>Bacteria</taxon>
        <taxon>Pseudomonadati</taxon>
        <taxon>Bacteroidota</taxon>
        <taxon>Bacteroidia</taxon>
        <taxon>Bacteroidales</taxon>
        <taxon>Prevotellaceae</taxon>
        <taxon>Segatella</taxon>
    </lineage>
</organism>
<dbReference type="PATRIC" id="fig|999422.3.peg.1222"/>
<keyword evidence="3" id="KW-1185">Reference proteome</keyword>
<protein>
    <submittedName>
        <fullName evidence="2">Uncharacterized protein</fullName>
    </submittedName>
</protein>
<dbReference type="HOGENOM" id="CLU_2736681_0_0_10"/>
<accession>H1HLZ0</accession>
<proteinExistence type="predicted"/>
<dbReference type="RefSeq" id="WP_008565079.1">
    <property type="nucleotide sequence ID" value="NZ_JH594502.1"/>
</dbReference>
<evidence type="ECO:0000313" key="2">
    <source>
        <dbReference type="EMBL" id="EHO71328.1"/>
    </source>
</evidence>